<evidence type="ECO:0000256" key="9">
    <source>
        <dbReference type="PROSITE-ProRule" id="PRU00703"/>
    </source>
</evidence>
<dbReference type="RefSeq" id="WP_066867038.1">
    <property type="nucleotide sequence ID" value="NZ_CABKVV010000014.1"/>
</dbReference>
<dbReference type="InterPro" id="IPR036318">
    <property type="entry name" value="FAD-bd_PCMH-like_sf"/>
</dbReference>
<evidence type="ECO:0000256" key="10">
    <source>
        <dbReference type="SAM" id="Phobius"/>
    </source>
</evidence>
<dbReference type="PANTHER" id="PTHR22777:SF32">
    <property type="entry name" value="UPF0053 INNER MEMBRANE PROTEIN YFJD"/>
    <property type="match status" value="1"/>
</dbReference>
<evidence type="ECO:0000313" key="13">
    <source>
        <dbReference type="Proteomes" id="UP001524473"/>
    </source>
</evidence>
<comment type="similarity">
    <text evidence="2">Belongs to the UPF0053 family.</text>
</comment>
<dbReference type="SUPFAM" id="SSF54631">
    <property type="entry name" value="CBS-domain pair"/>
    <property type="match status" value="1"/>
</dbReference>
<evidence type="ECO:0000256" key="2">
    <source>
        <dbReference type="ARBA" id="ARBA00006337"/>
    </source>
</evidence>
<dbReference type="SMART" id="SM00116">
    <property type="entry name" value="CBS"/>
    <property type="match status" value="2"/>
</dbReference>
<keyword evidence="4 10" id="KW-0812">Transmembrane</keyword>
<evidence type="ECO:0000256" key="6">
    <source>
        <dbReference type="ARBA" id="ARBA00022989"/>
    </source>
</evidence>
<reference evidence="12 13" key="1">
    <citation type="submission" date="2022-06" db="EMBL/GenBank/DDBJ databases">
        <title>Isolation of gut microbiota from human fecal samples.</title>
        <authorList>
            <person name="Pamer E.G."/>
            <person name="Barat B."/>
            <person name="Waligurski E."/>
            <person name="Medina S."/>
            <person name="Paddock L."/>
            <person name="Mostad J."/>
        </authorList>
    </citation>
    <scope>NUCLEOTIDE SEQUENCE [LARGE SCALE GENOMIC DNA]</scope>
    <source>
        <strain evidence="12 13">DFI.9.73</strain>
    </source>
</reference>
<keyword evidence="7 9" id="KW-0129">CBS domain</keyword>
<evidence type="ECO:0000256" key="7">
    <source>
        <dbReference type="ARBA" id="ARBA00023122"/>
    </source>
</evidence>
<organism evidence="12 13">
    <name type="scientific">Neglectibacter timonensis</name>
    <dbReference type="NCBI Taxonomy" id="1776382"/>
    <lineage>
        <taxon>Bacteria</taxon>
        <taxon>Bacillati</taxon>
        <taxon>Bacillota</taxon>
        <taxon>Clostridia</taxon>
        <taxon>Eubacteriales</taxon>
        <taxon>Oscillospiraceae</taxon>
        <taxon>Neglectibacter</taxon>
    </lineage>
</organism>
<evidence type="ECO:0000256" key="8">
    <source>
        <dbReference type="ARBA" id="ARBA00023136"/>
    </source>
</evidence>
<proteinExistence type="inferred from homology"/>
<dbReference type="CDD" id="cd04590">
    <property type="entry name" value="CBS_pair_CorC_HlyC_assoc"/>
    <property type="match status" value="1"/>
</dbReference>
<evidence type="ECO:0000256" key="3">
    <source>
        <dbReference type="ARBA" id="ARBA00022475"/>
    </source>
</evidence>
<name>A0ABT1RYQ8_9FIRM</name>
<dbReference type="SUPFAM" id="SSF56176">
    <property type="entry name" value="FAD-binding/transporter-associated domain-like"/>
    <property type="match status" value="1"/>
</dbReference>
<dbReference type="EMBL" id="JANFZH010000015">
    <property type="protein sequence ID" value="MCQ4839811.1"/>
    <property type="molecule type" value="Genomic_DNA"/>
</dbReference>
<comment type="subcellular location">
    <subcellularLocation>
        <location evidence="1">Cell membrane</location>
        <topology evidence="1">Multi-pass membrane protein</topology>
    </subcellularLocation>
</comment>
<keyword evidence="8 10" id="KW-0472">Membrane</keyword>
<dbReference type="Proteomes" id="UP001524473">
    <property type="component" value="Unassembled WGS sequence"/>
</dbReference>
<dbReference type="InterPro" id="IPR005170">
    <property type="entry name" value="Transptr-assoc_dom"/>
</dbReference>
<dbReference type="InterPro" id="IPR002550">
    <property type="entry name" value="CNNM"/>
</dbReference>
<feature type="transmembrane region" description="Helical" evidence="10">
    <location>
        <begin position="144"/>
        <end position="170"/>
    </location>
</feature>
<keyword evidence="3" id="KW-1003">Cell membrane</keyword>
<dbReference type="GeneID" id="90533712"/>
<protein>
    <submittedName>
        <fullName evidence="12">Hemolysin family protein</fullName>
    </submittedName>
</protein>
<dbReference type="Pfam" id="PF00571">
    <property type="entry name" value="CBS"/>
    <property type="match status" value="2"/>
</dbReference>
<dbReference type="PANTHER" id="PTHR22777">
    <property type="entry name" value="HEMOLYSIN-RELATED"/>
    <property type="match status" value="1"/>
</dbReference>
<dbReference type="PROSITE" id="PS51371">
    <property type="entry name" value="CBS"/>
    <property type="match status" value="2"/>
</dbReference>
<dbReference type="SMART" id="SM01091">
    <property type="entry name" value="CorC_HlyC"/>
    <property type="match status" value="1"/>
</dbReference>
<evidence type="ECO:0000256" key="1">
    <source>
        <dbReference type="ARBA" id="ARBA00004651"/>
    </source>
</evidence>
<dbReference type="Pfam" id="PF01595">
    <property type="entry name" value="CNNM"/>
    <property type="match status" value="1"/>
</dbReference>
<dbReference type="InterPro" id="IPR000644">
    <property type="entry name" value="CBS_dom"/>
</dbReference>
<keyword evidence="6 10" id="KW-1133">Transmembrane helix</keyword>
<feature type="domain" description="CBS" evidence="11">
    <location>
        <begin position="225"/>
        <end position="284"/>
    </location>
</feature>
<evidence type="ECO:0000259" key="11">
    <source>
        <dbReference type="PROSITE" id="PS51371"/>
    </source>
</evidence>
<keyword evidence="5" id="KW-0677">Repeat</keyword>
<dbReference type="Gene3D" id="3.30.465.10">
    <property type="match status" value="1"/>
</dbReference>
<dbReference type="Pfam" id="PF03471">
    <property type="entry name" value="CorC_HlyC"/>
    <property type="match status" value="1"/>
</dbReference>
<sequence length="448" mass="49599">MPPEPDGTFILCFCLTLFSLLLCALYAAGESALENLSLSQLKKEAESGNAKSKTLLKTVEAQTEPVSPMQTGLLLWGFLGLAFAQAAFWRPLTGWLPARWSEGLRSLLSFLLVALLYALLFFILCDLLPKKGARHNAKGFSRQFTGVISGLSLLAKPFLSLCSLIVGGLLRLARIDPHSLDDAVTEEEILQMVGEGEEKGVIEETEKDMIRNILDFNDTTAGETMTHRTDIVAVEDSASIEEVVEASVENGCSRVPVFHEDIDTVVGICYVKDLLPYVGREVPQFITLTDLMRPAYFIPESKKCSQLFTEMTERKVQIAIVVDEYGGTAGLITLEDLMESIVGNIQDEYDHEEEEIHRVSETEFTVDGATSIDEISDLTGISLPEGDYDTIAGLVTEQLGRIPKEGEHPQVQIGRLSITVLEIEDQRLSRLLLVKEPAKEEQEDREEK</sequence>
<feature type="transmembrane region" description="Helical" evidence="10">
    <location>
        <begin position="104"/>
        <end position="124"/>
    </location>
</feature>
<dbReference type="InterPro" id="IPR016169">
    <property type="entry name" value="FAD-bd_PCMH_sub2"/>
</dbReference>
<feature type="domain" description="CBS" evidence="11">
    <location>
        <begin position="291"/>
        <end position="348"/>
    </location>
</feature>
<accession>A0ABT1RYQ8</accession>
<evidence type="ECO:0000313" key="12">
    <source>
        <dbReference type="EMBL" id="MCQ4839811.1"/>
    </source>
</evidence>
<keyword evidence="13" id="KW-1185">Reference proteome</keyword>
<comment type="caution">
    <text evidence="12">The sequence shown here is derived from an EMBL/GenBank/DDBJ whole genome shotgun (WGS) entry which is preliminary data.</text>
</comment>
<gene>
    <name evidence="12" type="ORF">NE695_07780</name>
</gene>
<evidence type="ECO:0000256" key="5">
    <source>
        <dbReference type="ARBA" id="ARBA00022737"/>
    </source>
</evidence>
<evidence type="ECO:0000256" key="4">
    <source>
        <dbReference type="ARBA" id="ARBA00022692"/>
    </source>
</evidence>
<dbReference type="Gene3D" id="3.10.580.10">
    <property type="entry name" value="CBS-domain"/>
    <property type="match status" value="1"/>
</dbReference>
<dbReference type="InterPro" id="IPR046342">
    <property type="entry name" value="CBS_dom_sf"/>
</dbReference>
<dbReference type="InterPro" id="IPR044751">
    <property type="entry name" value="Ion_transp-like_CBS"/>
</dbReference>